<sequence length="122" mass="14060">MAYFNPIDPDNESTDEGVAVVVPQKERAKEKQRRRQPKYNVLLWDSDDHTFTYVEALLRELFGHQREQCVEIAKLVDKDGKAVVLTTTLEHAELKRDQIHAYGKDEERGTVGSMWSTIEAVE</sequence>
<reference evidence="2 3" key="1">
    <citation type="submission" date="2019-02" db="EMBL/GenBank/DDBJ databases">
        <title>Deep-cultivation of Planctomycetes and their phenomic and genomic characterization uncovers novel biology.</title>
        <authorList>
            <person name="Wiegand S."/>
            <person name="Jogler M."/>
            <person name="Boedeker C."/>
            <person name="Pinto D."/>
            <person name="Vollmers J."/>
            <person name="Rivas-Marin E."/>
            <person name="Kohn T."/>
            <person name="Peeters S.H."/>
            <person name="Heuer A."/>
            <person name="Rast P."/>
            <person name="Oberbeckmann S."/>
            <person name="Bunk B."/>
            <person name="Jeske O."/>
            <person name="Meyerdierks A."/>
            <person name="Storesund J.E."/>
            <person name="Kallscheuer N."/>
            <person name="Luecker S."/>
            <person name="Lage O.M."/>
            <person name="Pohl T."/>
            <person name="Merkel B.J."/>
            <person name="Hornburger P."/>
            <person name="Mueller R.-W."/>
            <person name="Bruemmer F."/>
            <person name="Labrenz M."/>
            <person name="Spormann A.M."/>
            <person name="Op den Camp H."/>
            <person name="Overmann J."/>
            <person name="Amann R."/>
            <person name="Jetten M.S.M."/>
            <person name="Mascher T."/>
            <person name="Medema M.H."/>
            <person name="Devos D.P."/>
            <person name="Kaster A.-K."/>
            <person name="Ovreas L."/>
            <person name="Rohde M."/>
            <person name="Galperin M.Y."/>
            <person name="Jogler C."/>
        </authorList>
    </citation>
    <scope>NUCLEOTIDE SEQUENCE [LARGE SCALE GENOMIC DNA]</scope>
    <source>
        <strain evidence="2 3">HG15A2</strain>
    </source>
</reference>
<dbReference type="Pfam" id="PF02617">
    <property type="entry name" value="ClpS"/>
    <property type="match status" value="1"/>
</dbReference>
<proteinExistence type="predicted"/>
<dbReference type="InterPro" id="IPR022935">
    <property type="entry name" value="ClpS"/>
</dbReference>
<dbReference type="GO" id="GO:0006508">
    <property type="term" value="P:proteolysis"/>
    <property type="evidence" value="ECO:0007669"/>
    <property type="project" value="UniProtKB-KW"/>
</dbReference>
<dbReference type="KEGG" id="amob:HG15A2_11610"/>
<gene>
    <name evidence="2" type="ORF">HG15A2_11610</name>
</gene>
<dbReference type="InterPro" id="IPR003769">
    <property type="entry name" value="ClpS_core"/>
</dbReference>
<evidence type="ECO:0000259" key="1">
    <source>
        <dbReference type="Pfam" id="PF02617"/>
    </source>
</evidence>
<dbReference type="GO" id="GO:0008233">
    <property type="term" value="F:peptidase activity"/>
    <property type="evidence" value="ECO:0007669"/>
    <property type="project" value="UniProtKB-KW"/>
</dbReference>
<protein>
    <submittedName>
        <fullName evidence="2">ATP-dependent Clp protease adaptor protein ClpS</fullName>
    </submittedName>
</protein>
<dbReference type="Gene3D" id="3.30.1390.10">
    <property type="match status" value="1"/>
</dbReference>
<dbReference type="RefSeq" id="WP_246117891.1">
    <property type="nucleotide sequence ID" value="NZ_CP036263.1"/>
</dbReference>
<accession>A0A517MSN4</accession>
<dbReference type="AlphaFoldDB" id="A0A517MSN4"/>
<organism evidence="2 3">
    <name type="scientific">Adhaeretor mobilis</name>
    <dbReference type="NCBI Taxonomy" id="1930276"/>
    <lineage>
        <taxon>Bacteria</taxon>
        <taxon>Pseudomonadati</taxon>
        <taxon>Planctomycetota</taxon>
        <taxon>Planctomycetia</taxon>
        <taxon>Pirellulales</taxon>
        <taxon>Lacipirellulaceae</taxon>
        <taxon>Adhaeretor</taxon>
    </lineage>
</organism>
<dbReference type="InterPro" id="IPR014719">
    <property type="entry name" value="Ribosomal_bL12_C/ClpS-like"/>
</dbReference>
<name>A0A517MSN4_9BACT</name>
<keyword evidence="2" id="KW-0645">Protease</keyword>
<feature type="domain" description="Adaptor protein ClpS core" evidence="1">
    <location>
        <begin position="35"/>
        <end position="108"/>
    </location>
</feature>
<evidence type="ECO:0000313" key="3">
    <source>
        <dbReference type="Proteomes" id="UP000319852"/>
    </source>
</evidence>
<dbReference type="SUPFAM" id="SSF54736">
    <property type="entry name" value="ClpS-like"/>
    <property type="match status" value="1"/>
</dbReference>
<dbReference type="PANTHER" id="PTHR33473">
    <property type="entry name" value="ATP-DEPENDENT CLP PROTEASE ADAPTER PROTEIN CLPS1, CHLOROPLASTIC"/>
    <property type="match status" value="1"/>
</dbReference>
<keyword evidence="2" id="KW-0378">Hydrolase</keyword>
<dbReference type="EMBL" id="CP036263">
    <property type="protein sequence ID" value="QDS97893.1"/>
    <property type="molecule type" value="Genomic_DNA"/>
</dbReference>
<dbReference type="Proteomes" id="UP000319852">
    <property type="component" value="Chromosome"/>
</dbReference>
<evidence type="ECO:0000313" key="2">
    <source>
        <dbReference type="EMBL" id="QDS97893.1"/>
    </source>
</evidence>
<dbReference type="PANTHER" id="PTHR33473:SF17">
    <property type="entry name" value="ATP-DEPENDENT CLP PROTEASE ADAPTER PROTEIN CLPS1, CHLOROPLASTIC"/>
    <property type="match status" value="1"/>
</dbReference>
<keyword evidence="3" id="KW-1185">Reference proteome</keyword>
<dbReference type="GO" id="GO:0030163">
    <property type="term" value="P:protein catabolic process"/>
    <property type="evidence" value="ECO:0007669"/>
    <property type="project" value="InterPro"/>
</dbReference>